<keyword evidence="3" id="KW-1185">Reference proteome</keyword>
<dbReference type="eggNOG" id="COG0607">
    <property type="taxonomic scope" value="Bacteria"/>
</dbReference>
<dbReference type="RefSeq" id="WP_034639338.1">
    <property type="nucleotide sequence ID" value="NZ_CBCSJC010000008.1"/>
</dbReference>
<evidence type="ECO:0000313" key="3">
    <source>
        <dbReference type="Proteomes" id="UP000027822"/>
    </source>
</evidence>
<dbReference type="EMBL" id="JOTN01000009">
    <property type="protein sequence ID" value="KEK19088.1"/>
    <property type="molecule type" value="Genomic_DNA"/>
</dbReference>
<comment type="caution">
    <text evidence="2">The sequence shown here is derived from an EMBL/GenBank/DDBJ whole genome shotgun (WGS) entry which is preliminary data.</text>
</comment>
<dbReference type="OrthoDB" id="9800872at2"/>
<dbReference type="Proteomes" id="UP000027822">
    <property type="component" value="Unassembled WGS sequence"/>
</dbReference>
<dbReference type="Pfam" id="PF00581">
    <property type="entry name" value="Rhodanese"/>
    <property type="match status" value="1"/>
</dbReference>
<dbReference type="AlphaFoldDB" id="A0A073K9Z3"/>
<evidence type="ECO:0000313" key="2">
    <source>
        <dbReference type="EMBL" id="KEK19088.1"/>
    </source>
</evidence>
<proteinExistence type="predicted"/>
<dbReference type="SMART" id="SM00450">
    <property type="entry name" value="RHOD"/>
    <property type="match status" value="1"/>
</dbReference>
<name>A0A073K9Z3_9BACI</name>
<reference evidence="2 3" key="1">
    <citation type="submission" date="2014-06" db="EMBL/GenBank/DDBJ databases">
        <title>Draft genome sequence of Bacillus manliponensis JCM 15802 (MCCC 1A00708).</title>
        <authorList>
            <person name="Lai Q."/>
            <person name="Liu Y."/>
            <person name="Shao Z."/>
        </authorList>
    </citation>
    <scope>NUCLEOTIDE SEQUENCE [LARGE SCALE GENOMIC DNA]</scope>
    <source>
        <strain evidence="2 3">JCM 15802</strain>
    </source>
</reference>
<dbReference type="Gene3D" id="3.40.250.10">
    <property type="entry name" value="Rhodanese-like domain"/>
    <property type="match status" value="1"/>
</dbReference>
<feature type="domain" description="Rhodanese" evidence="1">
    <location>
        <begin position="15"/>
        <end position="98"/>
    </location>
</feature>
<evidence type="ECO:0000259" key="1">
    <source>
        <dbReference type="PROSITE" id="PS50206"/>
    </source>
</evidence>
<sequence>MREMEVKQLEQKLLHGEPVNMIDVREVKEVAEGKIPGVMNIPLGLLQFRIHELDKEKEYIIICRSGGRSAKATQFLEEHGYKAINMNGGMLAWKGETE</sequence>
<dbReference type="STRING" id="574376.BAMA_24045"/>
<accession>A0A073K9Z3</accession>
<dbReference type="PANTHER" id="PTHR43031">
    <property type="entry name" value="FAD-DEPENDENT OXIDOREDUCTASE"/>
    <property type="match status" value="1"/>
</dbReference>
<dbReference type="InterPro" id="IPR036873">
    <property type="entry name" value="Rhodanese-like_dom_sf"/>
</dbReference>
<dbReference type="PROSITE" id="PS50206">
    <property type="entry name" value="RHODANESE_3"/>
    <property type="match status" value="1"/>
</dbReference>
<dbReference type="InterPro" id="IPR050229">
    <property type="entry name" value="GlpE_sulfurtransferase"/>
</dbReference>
<gene>
    <name evidence="2" type="ORF">BAMA_24045</name>
</gene>
<dbReference type="PANTHER" id="PTHR43031:SF17">
    <property type="entry name" value="SULFURTRANSFERASE YTWF-RELATED"/>
    <property type="match status" value="1"/>
</dbReference>
<protein>
    <submittedName>
        <fullName evidence="2">Rhodanese domain protein</fullName>
    </submittedName>
</protein>
<dbReference type="CDD" id="cd00158">
    <property type="entry name" value="RHOD"/>
    <property type="match status" value="1"/>
</dbReference>
<dbReference type="InterPro" id="IPR001763">
    <property type="entry name" value="Rhodanese-like_dom"/>
</dbReference>
<organism evidence="2 3">
    <name type="scientific">Bacillus manliponensis</name>
    <dbReference type="NCBI Taxonomy" id="574376"/>
    <lineage>
        <taxon>Bacteria</taxon>
        <taxon>Bacillati</taxon>
        <taxon>Bacillota</taxon>
        <taxon>Bacilli</taxon>
        <taxon>Bacillales</taxon>
        <taxon>Bacillaceae</taxon>
        <taxon>Bacillus</taxon>
        <taxon>Bacillus cereus group</taxon>
    </lineage>
</organism>
<dbReference type="SUPFAM" id="SSF52821">
    <property type="entry name" value="Rhodanese/Cell cycle control phosphatase"/>
    <property type="match status" value="1"/>
</dbReference>